<keyword evidence="2" id="KW-1185">Reference proteome</keyword>
<dbReference type="EMBL" id="CP015124">
    <property type="protein sequence ID" value="ANP35044.1"/>
    <property type="molecule type" value="Genomic_DNA"/>
</dbReference>
<evidence type="ECO:0000313" key="1">
    <source>
        <dbReference type="EMBL" id="ANP35044.1"/>
    </source>
</evidence>
<organism evidence="1 2">
    <name type="scientific">Phaeobacter gallaeciensis</name>
    <dbReference type="NCBI Taxonomy" id="60890"/>
    <lineage>
        <taxon>Bacteria</taxon>
        <taxon>Pseudomonadati</taxon>
        <taxon>Pseudomonadota</taxon>
        <taxon>Alphaproteobacteria</taxon>
        <taxon>Rhodobacterales</taxon>
        <taxon>Roseobacteraceae</taxon>
        <taxon>Phaeobacter</taxon>
    </lineage>
</organism>
<protein>
    <submittedName>
        <fullName evidence="1">ATPase</fullName>
    </submittedName>
</protein>
<dbReference type="PATRIC" id="fig|60890.4.peg.101"/>
<gene>
    <name evidence="1" type="primary">glnL,ntrB</name>
    <name evidence="1" type="ORF">JL2886_00108</name>
</gene>
<name>A0A1B0ZLL8_9RHOB</name>
<evidence type="ECO:0000313" key="2">
    <source>
        <dbReference type="Proteomes" id="UP000092565"/>
    </source>
</evidence>
<accession>A0A1B0ZLL8</accession>
<reference evidence="1 2" key="1">
    <citation type="submission" date="2016-04" db="EMBL/GenBank/DDBJ databases">
        <authorList>
            <person name="Evans L.H."/>
            <person name="Alamgir A."/>
            <person name="Owens N."/>
            <person name="Weber N.D."/>
            <person name="Virtaneva K."/>
            <person name="Barbian K."/>
            <person name="Babar A."/>
            <person name="Rosenke K."/>
        </authorList>
    </citation>
    <scope>NUCLEOTIDE SEQUENCE [LARGE SCALE GENOMIC DNA]</scope>
    <source>
        <strain evidence="1 2">JL2886</strain>
    </source>
</reference>
<dbReference type="Proteomes" id="UP000092565">
    <property type="component" value="Chromosome"/>
</dbReference>
<sequence length="74" mass="7888">MIDDGALWASLPVPAFLIDAEDLIADANSAAEGFLNTSRKALMGETGLEPDLYRCADHGCLCAQPQFGHAPVRE</sequence>
<dbReference type="AlphaFoldDB" id="A0A1B0ZLL8"/>
<proteinExistence type="predicted"/>